<accession>A0A5E4BZY4</accession>
<reference evidence="2" key="1">
    <citation type="submission" date="2019-04" db="EMBL/GenBank/DDBJ databases">
        <authorList>
            <person name="Alioto T."/>
            <person name="Alioto T."/>
        </authorList>
    </citation>
    <scope>NUCLEOTIDE SEQUENCE [LARGE SCALE GENOMIC DNA]</scope>
</reference>
<sequence>MFWDGSVPTRLRSSREPGHLTKQAPEKTWALSEETEGPWGVWEGQSPVPFLWMLEEPPSPEVDWLAKSRVCRILKEPTESHPLQGEGNPDFTRPCRPPALDSSSRKPLWCQSRDRDLFHPFLEKQPDPQMAI</sequence>
<evidence type="ECO:0000313" key="2">
    <source>
        <dbReference type="EMBL" id="VTJ74550.1"/>
    </source>
</evidence>
<dbReference type="Proteomes" id="UP000335636">
    <property type="component" value="Unassembled WGS sequence"/>
</dbReference>
<dbReference type="AlphaFoldDB" id="A0A5E4BZY4"/>
<feature type="region of interest" description="Disordered" evidence="1">
    <location>
        <begin position="77"/>
        <end position="108"/>
    </location>
</feature>
<comment type="caution">
    <text evidence="2">The sequence shown here is derived from an EMBL/GenBank/DDBJ whole genome shotgun (WGS) entry which is preliminary data.</text>
</comment>
<dbReference type="EMBL" id="CABDUW010000750">
    <property type="protein sequence ID" value="VTJ74550.1"/>
    <property type="molecule type" value="Genomic_DNA"/>
</dbReference>
<organism evidence="2 3">
    <name type="scientific">Marmota monax</name>
    <name type="common">Woodchuck</name>
    <dbReference type="NCBI Taxonomy" id="9995"/>
    <lineage>
        <taxon>Eukaryota</taxon>
        <taxon>Metazoa</taxon>
        <taxon>Chordata</taxon>
        <taxon>Craniata</taxon>
        <taxon>Vertebrata</taxon>
        <taxon>Euteleostomi</taxon>
        <taxon>Mammalia</taxon>
        <taxon>Eutheria</taxon>
        <taxon>Euarchontoglires</taxon>
        <taxon>Glires</taxon>
        <taxon>Rodentia</taxon>
        <taxon>Sciuromorpha</taxon>
        <taxon>Sciuridae</taxon>
        <taxon>Xerinae</taxon>
        <taxon>Marmotini</taxon>
        <taxon>Marmota</taxon>
    </lineage>
</organism>
<proteinExistence type="predicted"/>
<keyword evidence="3" id="KW-1185">Reference proteome</keyword>
<evidence type="ECO:0000313" key="3">
    <source>
        <dbReference type="Proteomes" id="UP000335636"/>
    </source>
</evidence>
<evidence type="ECO:0000256" key="1">
    <source>
        <dbReference type="SAM" id="MobiDB-lite"/>
    </source>
</evidence>
<gene>
    <name evidence="2" type="ORF">MONAX_5E040944</name>
</gene>
<name>A0A5E4BZY4_MARMO</name>
<protein>
    <submittedName>
        <fullName evidence="2">Uncharacterized protein</fullName>
    </submittedName>
</protein>
<feature type="region of interest" description="Disordered" evidence="1">
    <location>
        <begin position="1"/>
        <end position="41"/>
    </location>
</feature>